<accession>A0ABS2TK04</accession>
<name>A0ABS2TK04_9ACTN</name>
<sequence length="117" mass="13386">MALVIAYRRRRSDEDDARRDATRLASECWRSNDAAVHPVPRQLRQTPRRCPRHTQGAHPERPGVLEKEQRFPHGLLDNLVENPVDLTAMSVRPHAATEIVLNDLDLGLVLAEDEPRR</sequence>
<evidence type="ECO:0000256" key="1">
    <source>
        <dbReference type="SAM" id="MobiDB-lite"/>
    </source>
</evidence>
<proteinExistence type="predicted"/>
<feature type="region of interest" description="Disordered" evidence="1">
    <location>
        <begin position="37"/>
        <end position="66"/>
    </location>
</feature>
<evidence type="ECO:0000313" key="3">
    <source>
        <dbReference type="Proteomes" id="UP000749040"/>
    </source>
</evidence>
<keyword evidence="3" id="KW-1185">Reference proteome</keyword>
<organism evidence="2 3">
    <name type="scientific">Actinacidiphila acididurans</name>
    <dbReference type="NCBI Taxonomy" id="2784346"/>
    <lineage>
        <taxon>Bacteria</taxon>
        <taxon>Bacillati</taxon>
        <taxon>Actinomycetota</taxon>
        <taxon>Actinomycetes</taxon>
        <taxon>Kitasatosporales</taxon>
        <taxon>Streptomycetaceae</taxon>
        <taxon>Actinacidiphila</taxon>
    </lineage>
</organism>
<gene>
    <name evidence="2" type="ORF">ITX44_01135</name>
</gene>
<evidence type="ECO:0000313" key="2">
    <source>
        <dbReference type="EMBL" id="MBM9503152.1"/>
    </source>
</evidence>
<comment type="caution">
    <text evidence="2">The sequence shown here is derived from an EMBL/GenBank/DDBJ whole genome shotgun (WGS) entry which is preliminary data.</text>
</comment>
<dbReference type="Proteomes" id="UP000749040">
    <property type="component" value="Unassembled WGS sequence"/>
</dbReference>
<protein>
    <submittedName>
        <fullName evidence="2">Uncharacterized protein</fullName>
    </submittedName>
</protein>
<reference evidence="2 3" key="1">
    <citation type="submission" date="2021-01" db="EMBL/GenBank/DDBJ databases">
        <title>Streptomyces acididurans sp. nov., isolated from a peat swamp forest soil.</title>
        <authorList>
            <person name="Chantavorakit T."/>
            <person name="Duangmal K."/>
        </authorList>
    </citation>
    <scope>NUCLEOTIDE SEQUENCE [LARGE SCALE GENOMIC DNA]</scope>
    <source>
        <strain evidence="2 3">KK5PA1</strain>
    </source>
</reference>
<dbReference type="RefSeq" id="WP_205355027.1">
    <property type="nucleotide sequence ID" value="NZ_JADKYB010000001.1"/>
</dbReference>
<dbReference type="EMBL" id="JADKYB010000001">
    <property type="protein sequence ID" value="MBM9503152.1"/>
    <property type="molecule type" value="Genomic_DNA"/>
</dbReference>